<dbReference type="NCBIfam" id="NF001664">
    <property type="entry name" value="PRK00431.1-6"/>
    <property type="match status" value="1"/>
</dbReference>
<evidence type="ECO:0000259" key="2">
    <source>
        <dbReference type="PROSITE" id="PS51154"/>
    </source>
</evidence>
<reference evidence="3 4" key="1">
    <citation type="submission" date="2015-03" db="EMBL/GenBank/DDBJ databases">
        <title>Genomics and transcriptomics of the oil-accumulating basidiomycete yeast T. oleaginosus allow insights into substrate utilization and the diverse evolutionary trajectories of mating systems in fungi.</title>
        <authorList>
            <consortium name="DOE Joint Genome Institute"/>
            <person name="Kourist R."/>
            <person name="Kracht O."/>
            <person name="Bracharz F."/>
            <person name="Lipzen A."/>
            <person name="Nolan M."/>
            <person name="Ohm R."/>
            <person name="Grigoriev I."/>
            <person name="Sun S."/>
            <person name="Heitman J."/>
            <person name="Bruck T."/>
            <person name="Nowrousian M."/>
        </authorList>
    </citation>
    <scope>NUCLEOTIDE SEQUENCE [LARGE SCALE GENOMIC DNA]</scope>
    <source>
        <strain evidence="3 4">IBC0246</strain>
    </source>
</reference>
<dbReference type="InterPro" id="IPR043472">
    <property type="entry name" value="Macro_dom-like"/>
</dbReference>
<evidence type="ECO:0000313" key="4">
    <source>
        <dbReference type="Proteomes" id="UP000053611"/>
    </source>
</evidence>
<name>A0A0J0XJG8_9TREE</name>
<evidence type="ECO:0000256" key="1">
    <source>
        <dbReference type="SAM" id="MobiDB-lite"/>
    </source>
</evidence>
<dbReference type="GeneID" id="28981039"/>
<dbReference type="RefSeq" id="XP_018277733.1">
    <property type="nucleotide sequence ID" value="XM_018420436.1"/>
</dbReference>
<dbReference type="AlphaFoldDB" id="A0A0J0XJG8"/>
<evidence type="ECO:0000313" key="3">
    <source>
        <dbReference type="EMBL" id="KLT41242.1"/>
    </source>
</evidence>
<dbReference type="PANTHER" id="PTHR11106:SF27">
    <property type="entry name" value="MACRO DOMAIN-CONTAINING PROTEIN"/>
    <property type="match status" value="1"/>
</dbReference>
<dbReference type="Gene3D" id="3.40.220.10">
    <property type="entry name" value="Leucine Aminopeptidase, subunit E, domain 1"/>
    <property type="match status" value="1"/>
</dbReference>
<dbReference type="OrthoDB" id="6077599at2759"/>
<dbReference type="PANTHER" id="PTHR11106">
    <property type="entry name" value="GANGLIOSIDE INDUCED DIFFERENTIATION ASSOCIATED PROTEIN 2-RELATED"/>
    <property type="match status" value="1"/>
</dbReference>
<keyword evidence="4" id="KW-1185">Reference proteome</keyword>
<gene>
    <name evidence="3" type="ORF">CC85DRAFT_247992</name>
</gene>
<proteinExistence type="predicted"/>
<organism evidence="3 4">
    <name type="scientific">Cutaneotrichosporon oleaginosum</name>
    <dbReference type="NCBI Taxonomy" id="879819"/>
    <lineage>
        <taxon>Eukaryota</taxon>
        <taxon>Fungi</taxon>
        <taxon>Dikarya</taxon>
        <taxon>Basidiomycota</taxon>
        <taxon>Agaricomycotina</taxon>
        <taxon>Tremellomycetes</taxon>
        <taxon>Trichosporonales</taxon>
        <taxon>Trichosporonaceae</taxon>
        <taxon>Cutaneotrichosporon</taxon>
    </lineage>
</organism>
<dbReference type="Proteomes" id="UP000053611">
    <property type="component" value="Unassembled WGS sequence"/>
</dbReference>
<sequence length="239" mass="25447">MPTTVDPATLPTIVDTHKEGSSDAYKPDAKLNARISIWRGDITKLKADMIVNAANKSLMGGGGVDGAIHRAAGKELLRECAGLGGAETGETKLTKGYNLPAKYIGHTVGPVYGEGRKEKCAQLLKSCYQSALELCAENGGGSIGFPSVSTGIYGYPIRDATHIALKTTREFLEKNDKITRVVYVVFQEKDEKVYNELVTEYFPIEAKAGGEAGAEGGEKAKETKGQEGEEVSELTNGDG</sequence>
<dbReference type="STRING" id="879819.A0A0J0XJG8"/>
<dbReference type="InterPro" id="IPR002589">
    <property type="entry name" value="Macro_dom"/>
</dbReference>
<accession>A0A0J0XJG8</accession>
<feature type="region of interest" description="Disordered" evidence="1">
    <location>
        <begin position="210"/>
        <end position="239"/>
    </location>
</feature>
<dbReference type="SMART" id="SM00506">
    <property type="entry name" value="A1pp"/>
    <property type="match status" value="1"/>
</dbReference>
<protein>
    <submittedName>
        <fullName evidence="3">Macro domain-like protein</fullName>
    </submittedName>
</protein>
<feature type="domain" description="Macro" evidence="2">
    <location>
        <begin position="22"/>
        <end position="202"/>
    </location>
</feature>
<dbReference type="SMR" id="A0A0J0XJG8"/>
<dbReference type="CDD" id="cd02908">
    <property type="entry name" value="Macro_OAADPr_deacetylase"/>
    <property type="match status" value="1"/>
</dbReference>
<dbReference type="Pfam" id="PF01661">
    <property type="entry name" value="Macro"/>
    <property type="match status" value="1"/>
</dbReference>
<dbReference type="PROSITE" id="PS51154">
    <property type="entry name" value="MACRO"/>
    <property type="match status" value="1"/>
</dbReference>
<feature type="compositionally biased region" description="Basic and acidic residues" evidence="1">
    <location>
        <begin position="216"/>
        <end position="227"/>
    </location>
</feature>
<dbReference type="SUPFAM" id="SSF52949">
    <property type="entry name" value="Macro domain-like"/>
    <property type="match status" value="1"/>
</dbReference>
<dbReference type="EMBL" id="KQ087221">
    <property type="protein sequence ID" value="KLT41242.1"/>
    <property type="molecule type" value="Genomic_DNA"/>
</dbReference>